<dbReference type="CDD" id="cd16914">
    <property type="entry name" value="EcfT"/>
    <property type="match status" value="1"/>
</dbReference>
<keyword evidence="4 5" id="KW-0472">Membrane</keyword>
<dbReference type="AlphaFoldDB" id="A0A7T0LM88"/>
<evidence type="ECO:0000256" key="5">
    <source>
        <dbReference type="SAM" id="Phobius"/>
    </source>
</evidence>
<gene>
    <name evidence="6" type="ORF">ID810_02915</name>
</gene>
<feature type="transmembrane region" description="Helical" evidence="5">
    <location>
        <begin position="54"/>
        <end position="76"/>
    </location>
</feature>
<dbReference type="EMBL" id="CP063989">
    <property type="protein sequence ID" value="QPL05923.1"/>
    <property type="molecule type" value="Genomic_DNA"/>
</dbReference>
<dbReference type="Pfam" id="PF02361">
    <property type="entry name" value="CbiQ"/>
    <property type="match status" value="1"/>
</dbReference>
<proteinExistence type="predicted"/>
<evidence type="ECO:0000256" key="1">
    <source>
        <dbReference type="ARBA" id="ARBA00004141"/>
    </source>
</evidence>
<keyword evidence="3 5" id="KW-1133">Transmembrane helix</keyword>
<dbReference type="GO" id="GO:0005886">
    <property type="term" value="C:plasma membrane"/>
    <property type="evidence" value="ECO:0007669"/>
    <property type="project" value="TreeGrafter"/>
</dbReference>
<evidence type="ECO:0000313" key="6">
    <source>
        <dbReference type="EMBL" id="QPL05923.1"/>
    </source>
</evidence>
<feature type="transmembrane region" description="Helical" evidence="5">
    <location>
        <begin position="230"/>
        <end position="248"/>
    </location>
</feature>
<evidence type="ECO:0000313" key="7">
    <source>
        <dbReference type="Proteomes" id="UP000594637"/>
    </source>
</evidence>
<dbReference type="PANTHER" id="PTHR33514">
    <property type="entry name" value="PROTEIN ABCI12, CHLOROPLASTIC"/>
    <property type="match status" value="1"/>
</dbReference>
<feature type="transmembrane region" description="Helical" evidence="5">
    <location>
        <begin position="20"/>
        <end position="47"/>
    </location>
</feature>
<reference evidence="6 7" key="1">
    <citation type="submission" date="2020-11" db="EMBL/GenBank/DDBJ databases">
        <title>Actinomyces sp. ZJ750.</title>
        <authorList>
            <person name="Zhou J."/>
        </authorList>
    </citation>
    <scope>NUCLEOTIDE SEQUENCE [LARGE SCALE GENOMIC DNA]</scope>
    <source>
        <strain evidence="6 7">ZJ750</strain>
    </source>
</reference>
<sequence length="257" mass="27308">MNPHPTGFDPLSPFAALVPLMVVTALTATPQLPVLVLAVGTLLLIVADLRRGSLAALIVLTIALLIGSSLAASAPIERVGASETVLALGTFELQRNQLLAGVRLGAKLGSVMSLCVLTGLLSRPEDLLRALTTHLRVPYRVAYAGVAAISFRQRLAAEYRAVKEAHALRGTRAPLPVLRPLVRAVTAGPAVTAGAVRHAERVAASMDARGFGAYRVRTERHPPRWRRRDTVLVLAGWALATWLALTFADGGLVLHDI</sequence>
<evidence type="ECO:0000256" key="3">
    <source>
        <dbReference type="ARBA" id="ARBA00022989"/>
    </source>
</evidence>
<dbReference type="RefSeq" id="WP_166855234.1">
    <property type="nucleotide sequence ID" value="NZ_CP063989.1"/>
</dbReference>
<evidence type="ECO:0000256" key="4">
    <source>
        <dbReference type="ARBA" id="ARBA00023136"/>
    </source>
</evidence>
<organism evidence="6 7">
    <name type="scientific">Actinomyces respiraculi</name>
    <dbReference type="NCBI Taxonomy" id="2744574"/>
    <lineage>
        <taxon>Bacteria</taxon>
        <taxon>Bacillati</taxon>
        <taxon>Actinomycetota</taxon>
        <taxon>Actinomycetes</taxon>
        <taxon>Actinomycetales</taxon>
        <taxon>Actinomycetaceae</taxon>
        <taxon>Actinomyces</taxon>
    </lineage>
</organism>
<name>A0A7T0LM88_9ACTO</name>
<accession>A0A7T0LM88</accession>
<dbReference type="InterPro" id="IPR003339">
    <property type="entry name" value="ABC/ECF_trnsptr_transmembrane"/>
</dbReference>
<dbReference type="KEGG" id="arep:ID810_02915"/>
<protein>
    <submittedName>
        <fullName evidence="6">Energy-coupling factor transporter transmembrane protein EcfT</fullName>
    </submittedName>
</protein>
<evidence type="ECO:0000256" key="2">
    <source>
        <dbReference type="ARBA" id="ARBA00022692"/>
    </source>
</evidence>
<keyword evidence="7" id="KW-1185">Reference proteome</keyword>
<comment type="subcellular location">
    <subcellularLocation>
        <location evidence="1">Membrane</location>
        <topology evidence="1">Multi-pass membrane protein</topology>
    </subcellularLocation>
</comment>
<dbReference type="Proteomes" id="UP000594637">
    <property type="component" value="Chromosome"/>
</dbReference>
<dbReference type="PANTHER" id="PTHR33514:SF13">
    <property type="entry name" value="PROTEIN ABCI12, CHLOROPLASTIC"/>
    <property type="match status" value="1"/>
</dbReference>
<feature type="transmembrane region" description="Helical" evidence="5">
    <location>
        <begin position="96"/>
        <end position="121"/>
    </location>
</feature>
<keyword evidence="2 5" id="KW-0812">Transmembrane</keyword>